<evidence type="ECO:0000313" key="2">
    <source>
        <dbReference type="Proteomes" id="UP001224477"/>
    </source>
</evidence>
<comment type="caution">
    <text evidence="1">The sequence shown here is derived from an EMBL/GenBank/DDBJ whole genome shotgun (WGS) entry which is preliminary data.</text>
</comment>
<dbReference type="EMBL" id="JAVGXC010000008">
    <property type="protein sequence ID" value="MDR0189374.1"/>
    <property type="molecule type" value="Genomic_DNA"/>
</dbReference>
<dbReference type="RefSeq" id="WP_309254761.1">
    <property type="nucleotide sequence ID" value="NZ_JAVGXC010000008.1"/>
</dbReference>
<evidence type="ECO:0000313" key="1">
    <source>
        <dbReference type="EMBL" id="MDR0189374.1"/>
    </source>
</evidence>
<gene>
    <name evidence="1" type="ORF">RCO22_10530</name>
</gene>
<dbReference type="Proteomes" id="UP001224477">
    <property type="component" value="Unassembled WGS sequence"/>
</dbReference>
<organism evidence="1 2">
    <name type="scientific">Pseudomonas yamanorum</name>
    <dbReference type="NCBI Taxonomy" id="515393"/>
    <lineage>
        <taxon>Bacteria</taxon>
        <taxon>Pseudomonadati</taxon>
        <taxon>Pseudomonadota</taxon>
        <taxon>Gammaproteobacteria</taxon>
        <taxon>Pseudomonadales</taxon>
        <taxon>Pseudomonadaceae</taxon>
        <taxon>Pseudomonas</taxon>
    </lineage>
</organism>
<keyword evidence="2" id="KW-1185">Reference proteome</keyword>
<proteinExistence type="predicted"/>
<accession>A0ABU1CQ29</accession>
<protein>
    <submittedName>
        <fullName evidence="1">Uncharacterized protein</fullName>
    </submittedName>
</protein>
<reference evidence="1 2" key="1">
    <citation type="journal article" date="2023" name="Microbiol. Resour. Announc.">
        <title>Whole-genome sequence of Pseudomonas yamanorum OLsAu1 isolated from the edible ectomycorrhizal mushroom Lactarius sp. section Deliciosi.</title>
        <authorList>
            <person name="Ramirez-Mendoza R."/>
            <person name="Angeles-Argaiz R.E."/>
            <person name="Hernandez-Oaxaca D."/>
            <person name="Aguirre-Beltran L."/>
            <person name="Almaraz-Suarez J."/>
            <person name="Perez-Moreno J."/>
        </authorList>
    </citation>
    <scope>NUCLEOTIDE SEQUENCE [LARGE SCALE GENOMIC DNA]</scope>
    <source>
        <strain evidence="1 2">OLsAu1</strain>
    </source>
</reference>
<name>A0ABU1CQ29_9PSED</name>
<sequence length="56" mass="6387">MRQFDLTCGFRPDVLELKLPDADGQRWVTVYGCFYSSLLSRIVPPIAQHLLAHSKP</sequence>